<keyword evidence="2" id="KW-0347">Helicase</keyword>
<dbReference type="GO" id="GO:0004386">
    <property type="term" value="F:helicase activity"/>
    <property type="evidence" value="ECO:0007669"/>
    <property type="project" value="UniProtKB-KW"/>
</dbReference>
<sequence>DDDRRAHRPPPPPDRRSGRHVPRAPAGGDPRPRRRSRARALRPADRLGQVRGLLRRDGPAARA</sequence>
<gene>
    <name evidence="2" type="ORF">AVDCRST_MAG85-784</name>
</gene>
<keyword evidence="2" id="KW-0067">ATP-binding</keyword>
<accession>A0A6J4RV51</accession>
<feature type="non-terminal residue" evidence="2">
    <location>
        <position position="1"/>
    </location>
</feature>
<feature type="non-terminal residue" evidence="2">
    <location>
        <position position="63"/>
    </location>
</feature>
<organism evidence="2">
    <name type="scientific">uncultured Solirubrobacteraceae bacterium</name>
    <dbReference type="NCBI Taxonomy" id="1162706"/>
    <lineage>
        <taxon>Bacteria</taxon>
        <taxon>Bacillati</taxon>
        <taxon>Actinomycetota</taxon>
        <taxon>Thermoleophilia</taxon>
        <taxon>Solirubrobacterales</taxon>
        <taxon>Solirubrobacteraceae</taxon>
        <taxon>environmental samples</taxon>
    </lineage>
</organism>
<feature type="compositionally biased region" description="Basic and acidic residues" evidence="1">
    <location>
        <begin position="54"/>
        <end position="63"/>
    </location>
</feature>
<feature type="region of interest" description="Disordered" evidence="1">
    <location>
        <begin position="1"/>
        <end position="63"/>
    </location>
</feature>
<dbReference type="EMBL" id="CADCVT010000086">
    <property type="protein sequence ID" value="CAA9482912.1"/>
    <property type="molecule type" value="Genomic_DNA"/>
</dbReference>
<keyword evidence="2" id="KW-0378">Hydrolase</keyword>
<name>A0A6J4RV51_9ACTN</name>
<dbReference type="AlphaFoldDB" id="A0A6J4RV51"/>
<evidence type="ECO:0000313" key="2">
    <source>
        <dbReference type="EMBL" id="CAA9482912.1"/>
    </source>
</evidence>
<protein>
    <submittedName>
        <fullName evidence="2">ATP-dependent DNA helicase RecQ</fullName>
    </submittedName>
</protein>
<reference evidence="2" key="1">
    <citation type="submission" date="2020-02" db="EMBL/GenBank/DDBJ databases">
        <authorList>
            <person name="Meier V. D."/>
        </authorList>
    </citation>
    <scope>NUCLEOTIDE SEQUENCE</scope>
    <source>
        <strain evidence="2">AVDCRST_MAG85</strain>
    </source>
</reference>
<proteinExistence type="predicted"/>
<evidence type="ECO:0000256" key="1">
    <source>
        <dbReference type="SAM" id="MobiDB-lite"/>
    </source>
</evidence>
<keyword evidence="2" id="KW-0547">Nucleotide-binding</keyword>